<sequence length="225" mass="24691">MIKFNQVYKRYPGGHEALKNLSFEVAEGEMVYLTGHSGAGKSTLLKLVAAIERPSSGGVLVKGQNIRSIKSAAIPHLRRNIGLIFQDHKLLFDRSAFDNVMLPLQICGFDHRESAKRVRAALDKVGLLDREKTNPIALSGGEQQRLCIARAIVNRPTILLADEPTGNLDTEYSNEIMNIFKSFHQVGVTLLISTHDEGILRQFPARALHLKKGELQAAVAGSGQA</sequence>
<dbReference type="InterPro" id="IPR027417">
    <property type="entry name" value="P-loop_NTPase"/>
</dbReference>
<keyword evidence="9" id="KW-1278">Translocase</keyword>
<evidence type="ECO:0000256" key="1">
    <source>
        <dbReference type="ARBA" id="ARBA00002579"/>
    </source>
</evidence>
<dbReference type="NCBIfam" id="TIGR02673">
    <property type="entry name" value="FtsE"/>
    <property type="match status" value="1"/>
</dbReference>
<dbReference type="SMART" id="SM00382">
    <property type="entry name" value="AAA"/>
    <property type="match status" value="1"/>
</dbReference>
<proteinExistence type="inferred from homology"/>
<dbReference type="GO" id="GO:0016887">
    <property type="term" value="F:ATP hydrolysis activity"/>
    <property type="evidence" value="ECO:0007669"/>
    <property type="project" value="InterPro"/>
</dbReference>
<dbReference type="HOGENOM" id="CLU_000604_1_22_4"/>
<dbReference type="GO" id="GO:0022857">
    <property type="term" value="F:transmembrane transporter activity"/>
    <property type="evidence" value="ECO:0007669"/>
    <property type="project" value="TreeGrafter"/>
</dbReference>
<dbReference type="InterPro" id="IPR003593">
    <property type="entry name" value="AAA+_ATPase"/>
</dbReference>
<dbReference type="GO" id="GO:0051301">
    <property type="term" value="P:cell division"/>
    <property type="evidence" value="ECO:0007669"/>
    <property type="project" value="UniProtKB-UniRule"/>
</dbReference>
<keyword evidence="6 13" id="KW-0132">Cell division</keyword>
<evidence type="ECO:0000256" key="5">
    <source>
        <dbReference type="ARBA" id="ARBA00022475"/>
    </source>
</evidence>
<evidence type="ECO:0000256" key="11">
    <source>
        <dbReference type="ARBA" id="ARBA00023136"/>
    </source>
</evidence>
<dbReference type="RefSeq" id="WP_013030495.1">
    <property type="nucleotide sequence ID" value="NC_013959.1"/>
</dbReference>
<keyword evidence="8 13" id="KW-0067">ATP-binding</keyword>
<evidence type="ECO:0000256" key="10">
    <source>
        <dbReference type="ARBA" id="ARBA00022970"/>
    </source>
</evidence>
<keyword evidence="11 13" id="KW-0472">Membrane</keyword>
<dbReference type="AlphaFoldDB" id="D5CMC5"/>
<dbReference type="InterPro" id="IPR003439">
    <property type="entry name" value="ABC_transporter-like_ATP-bd"/>
</dbReference>
<evidence type="ECO:0000256" key="3">
    <source>
        <dbReference type="ARBA" id="ARBA00005417"/>
    </source>
</evidence>
<evidence type="ECO:0000313" key="15">
    <source>
        <dbReference type="EMBL" id="ADE12597.1"/>
    </source>
</evidence>
<dbReference type="Gene3D" id="3.40.50.300">
    <property type="entry name" value="P-loop containing nucleotide triphosphate hydrolases"/>
    <property type="match status" value="1"/>
</dbReference>
<evidence type="ECO:0000256" key="8">
    <source>
        <dbReference type="ARBA" id="ARBA00022840"/>
    </source>
</evidence>
<keyword evidence="10" id="KW-0029">Amino-acid transport</keyword>
<evidence type="ECO:0000256" key="13">
    <source>
        <dbReference type="RuleBase" id="RU365094"/>
    </source>
</evidence>
<comment type="function">
    <text evidence="1">Part of the ABC transporter FtsEX involved in cellular division. Important for assembly or stability of the septal ring.</text>
</comment>
<reference evidence="15 16" key="1">
    <citation type="submission" date="2010-03" db="EMBL/GenBank/DDBJ databases">
        <title>Complete sequence of Sideroxydans lithotrophicus ES-1.</title>
        <authorList>
            <consortium name="US DOE Joint Genome Institute"/>
            <person name="Lucas S."/>
            <person name="Copeland A."/>
            <person name="Lapidus A."/>
            <person name="Cheng J.-F."/>
            <person name="Bruce D."/>
            <person name="Goodwin L."/>
            <person name="Pitluck S."/>
            <person name="Munk A.C."/>
            <person name="Detter J.C."/>
            <person name="Han C."/>
            <person name="Tapia R."/>
            <person name="Larimer F."/>
            <person name="Land M."/>
            <person name="Hauser L."/>
            <person name="Kyrpides N."/>
            <person name="Ivanova N."/>
            <person name="Emerson D."/>
            <person name="Woyke T."/>
        </authorList>
    </citation>
    <scope>NUCLEOTIDE SEQUENCE [LARGE SCALE GENOMIC DNA]</scope>
    <source>
        <strain evidence="15 16">ES-1</strain>
    </source>
</reference>
<gene>
    <name evidence="13" type="primary">ftsE</name>
    <name evidence="15" type="ordered locus">Slit_2370</name>
</gene>
<dbReference type="InterPro" id="IPR005286">
    <property type="entry name" value="Cell_div_FtsE"/>
</dbReference>
<organism evidence="15 16">
    <name type="scientific">Sideroxydans lithotrophicus (strain ES-1)</name>
    <dbReference type="NCBI Taxonomy" id="580332"/>
    <lineage>
        <taxon>Bacteria</taxon>
        <taxon>Pseudomonadati</taxon>
        <taxon>Pseudomonadota</taxon>
        <taxon>Betaproteobacteria</taxon>
        <taxon>Nitrosomonadales</taxon>
        <taxon>Gallionellaceae</taxon>
        <taxon>Sideroxydans</taxon>
    </lineage>
</organism>
<evidence type="ECO:0000256" key="12">
    <source>
        <dbReference type="ARBA" id="ARBA00023306"/>
    </source>
</evidence>
<dbReference type="Pfam" id="PF00005">
    <property type="entry name" value="ABC_tran"/>
    <property type="match status" value="1"/>
</dbReference>
<evidence type="ECO:0000256" key="4">
    <source>
        <dbReference type="ARBA" id="ARBA00020019"/>
    </source>
</evidence>
<dbReference type="Proteomes" id="UP000001625">
    <property type="component" value="Chromosome"/>
</dbReference>
<dbReference type="EMBL" id="CP001965">
    <property type="protein sequence ID" value="ADE12597.1"/>
    <property type="molecule type" value="Genomic_DNA"/>
</dbReference>
<evidence type="ECO:0000256" key="6">
    <source>
        <dbReference type="ARBA" id="ARBA00022618"/>
    </source>
</evidence>
<dbReference type="GO" id="GO:0005524">
    <property type="term" value="F:ATP binding"/>
    <property type="evidence" value="ECO:0007669"/>
    <property type="project" value="UniProtKB-UniRule"/>
</dbReference>
<dbReference type="GO" id="GO:0005886">
    <property type="term" value="C:plasma membrane"/>
    <property type="evidence" value="ECO:0007669"/>
    <property type="project" value="UniProtKB-SubCell"/>
</dbReference>
<evidence type="ECO:0000256" key="2">
    <source>
        <dbReference type="ARBA" id="ARBA00004202"/>
    </source>
</evidence>
<evidence type="ECO:0000259" key="14">
    <source>
        <dbReference type="PROSITE" id="PS50893"/>
    </source>
</evidence>
<dbReference type="PANTHER" id="PTHR24220:SF470">
    <property type="entry name" value="CELL DIVISION ATP-BINDING PROTEIN FTSE"/>
    <property type="match status" value="1"/>
</dbReference>
<feature type="domain" description="ABC transporter" evidence="14">
    <location>
        <begin position="2"/>
        <end position="225"/>
    </location>
</feature>
<dbReference type="InterPro" id="IPR015854">
    <property type="entry name" value="ABC_transpr_LolD-like"/>
</dbReference>
<keyword evidence="10" id="KW-0813">Transport</keyword>
<dbReference type="OrthoDB" id="8524638at2"/>
<keyword evidence="7 13" id="KW-0547">Nucleotide-binding</keyword>
<dbReference type="KEGG" id="slt:Slit_2370"/>
<dbReference type="GO" id="GO:0006865">
    <property type="term" value="P:amino acid transport"/>
    <property type="evidence" value="ECO:0007669"/>
    <property type="project" value="UniProtKB-KW"/>
</dbReference>
<accession>D5CMC5</accession>
<dbReference type="FunFam" id="3.40.50.300:FF:000056">
    <property type="entry name" value="Cell division ATP-binding protein FtsE"/>
    <property type="match status" value="1"/>
</dbReference>
<keyword evidence="5 13" id="KW-1003">Cell membrane</keyword>
<dbReference type="PANTHER" id="PTHR24220">
    <property type="entry name" value="IMPORT ATP-BINDING PROTEIN"/>
    <property type="match status" value="1"/>
</dbReference>
<comment type="subunit">
    <text evidence="13">Homodimer. Forms a membrane-associated complex with FtsX.</text>
</comment>
<keyword evidence="16" id="KW-1185">Reference proteome</keyword>
<dbReference type="PROSITE" id="PS50893">
    <property type="entry name" value="ABC_TRANSPORTER_2"/>
    <property type="match status" value="1"/>
</dbReference>
<dbReference type="PROSITE" id="PS00211">
    <property type="entry name" value="ABC_TRANSPORTER_1"/>
    <property type="match status" value="1"/>
</dbReference>
<dbReference type="eggNOG" id="COG2884">
    <property type="taxonomic scope" value="Bacteria"/>
</dbReference>
<dbReference type="InterPro" id="IPR017871">
    <property type="entry name" value="ABC_transporter-like_CS"/>
</dbReference>
<name>D5CMC5_SIDLE</name>
<evidence type="ECO:0000313" key="16">
    <source>
        <dbReference type="Proteomes" id="UP000001625"/>
    </source>
</evidence>
<evidence type="ECO:0000256" key="7">
    <source>
        <dbReference type="ARBA" id="ARBA00022741"/>
    </source>
</evidence>
<dbReference type="STRING" id="580332.Slit_2370"/>
<evidence type="ECO:0000256" key="9">
    <source>
        <dbReference type="ARBA" id="ARBA00022967"/>
    </source>
</evidence>
<comment type="similarity">
    <text evidence="3 13">Belongs to the ABC transporter superfamily.</text>
</comment>
<comment type="subcellular location">
    <subcellularLocation>
        <location evidence="13">Cell inner membrane</location>
        <topology evidence="13">Peripheral membrane protein</topology>
        <orientation evidence="13">Cytoplasmic side</orientation>
    </subcellularLocation>
    <subcellularLocation>
        <location evidence="2">Cell membrane</location>
        <topology evidence="2">Peripheral membrane protein</topology>
    </subcellularLocation>
</comment>
<protein>
    <recommendedName>
        <fullName evidence="4 13">Cell division ATP-binding protein FtsE</fullName>
    </recommendedName>
</protein>
<dbReference type="SUPFAM" id="SSF52540">
    <property type="entry name" value="P-loop containing nucleoside triphosphate hydrolases"/>
    <property type="match status" value="1"/>
</dbReference>
<keyword evidence="12 13" id="KW-0131">Cell cycle</keyword>